<reference evidence="7 8" key="1">
    <citation type="submission" date="2020-04" db="EMBL/GenBank/DDBJ databases">
        <authorList>
            <person name="De Canck E."/>
        </authorList>
    </citation>
    <scope>NUCLEOTIDE SEQUENCE [LARGE SCALE GENOMIC DNA]</scope>
    <source>
        <strain evidence="7 8">LMG 3431</strain>
    </source>
</reference>
<gene>
    <name evidence="7" type="primary">nimR_4</name>
    <name evidence="7" type="ORF">LMG3431_02429</name>
</gene>
<dbReference type="GO" id="GO:0043565">
    <property type="term" value="F:sequence-specific DNA binding"/>
    <property type="evidence" value="ECO:0007669"/>
    <property type="project" value="InterPro"/>
</dbReference>
<dbReference type="PROSITE" id="PS01124">
    <property type="entry name" value="HTH_ARAC_FAMILY_2"/>
    <property type="match status" value="1"/>
</dbReference>
<dbReference type="PANTHER" id="PTHR11019">
    <property type="entry name" value="HTH-TYPE TRANSCRIPTIONAL REGULATOR NIMR"/>
    <property type="match status" value="1"/>
</dbReference>
<proteinExistence type="predicted"/>
<sequence>MEYAPAYLDPEPHQIDRPVVAASISLVTEGREYSPHRHRKAQLLYTVSGIITCETEQGVWMIPPGCAVWIPGGISHRAKPSGQVRGYALFVEPDAAPGLPERCCSVAVSLLLQALIDRASQLPRRYDAQGADGRIMTVLLDELAAAPIEQLHLPRPSDARLLKLADAMLADPADSATLHQWAARIGMSERSMSRLFRQQTGMSVGRWRRQWHVIAGLQRLTSGLSVQTVAYELGYDSASAFVTMFKKAAGKPPGRFLAERAAPRDSAFMGRPPQDIPPLPGQ</sequence>
<dbReference type="Gene3D" id="1.10.10.60">
    <property type="entry name" value="Homeodomain-like"/>
    <property type="match status" value="2"/>
</dbReference>
<dbReference type="InterPro" id="IPR011051">
    <property type="entry name" value="RmlC_Cupin_sf"/>
</dbReference>
<dbReference type="Pfam" id="PF12833">
    <property type="entry name" value="HTH_18"/>
    <property type="match status" value="1"/>
</dbReference>
<keyword evidence="1" id="KW-0678">Repressor</keyword>
<dbReference type="SMART" id="SM00342">
    <property type="entry name" value="HTH_ARAC"/>
    <property type="match status" value="1"/>
</dbReference>
<dbReference type="SUPFAM" id="SSF46689">
    <property type="entry name" value="Homeodomain-like"/>
    <property type="match status" value="1"/>
</dbReference>
<dbReference type="AlphaFoldDB" id="A0A6S6YXS9"/>
<keyword evidence="3" id="KW-0238">DNA-binding</keyword>
<dbReference type="InterPro" id="IPR003313">
    <property type="entry name" value="AraC-bd"/>
</dbReference>
<dbReference type="Proteomes" id="UP000494108">
    <property type="component" value="Unassembled WGS sequence"/>
</dbReference>
<accession>A0A6S6YXS9</accession>
<dbReference type="EMBL" id="CADIJX010000003">
    <property type="protein sequence ID" value="CAB3645930.1"/>
    <property type="molecule type" value="Genomic_DNA"/>
</dbReference>
<dbReference type="PANTHER" id="PTHR11019:SF199">
    <property type="entry name" value="HTH-TYPE TRANSCRIPTIONAL REGULATOR NIMR"/>
    <property type="match status" value="1"/>
</dbReference>
<dbReference type="InterPro" id="IPR018060">
    <property type="entry name" value="HTH_AraC"/>
</dbReference>
<dbReference type="FunFam" id="1.10.10.60:FF:000132">
    <property type="entry name" value="AraC family transcriptional regulator"/>
    <property type="match status" value="1"/>
</dbReference>
<evidence type="ECO:0000313" key="7">
    <source>
        <dbReference type="EMBL" id="CAB3645930.1"/>
    </source>
</evidence>
<keyword evidence="2" id="KW-0805">Transcription regulation</keyword>
<evidence type="ECO:0000256" key="2">
    <source>
        <dbReference type="ARBA" id="ARBA00023015"/>
    </source>
</evidence>
<dbReference type="InterPro" id="IPR009057">
    <property type="entry name" value="Homeodomain-like_sf"/>
</dbReference>
<dbReference type="SUPFAM" id="SSF51182">
    <property type="entry name" value="RmlC-like cupins"/>
    <property type="match status" value="1"/>
</dbReference>
<evidence type="ECO:0000256" key="3">
    <source>
        <dbReference type="ARBA" id="ARBA00023125"/>
    </source>
</evidence>
<feature type="region of interest" description="Disordered" evidence="5">
    <location>
        <begin position="259"/>
        <end position="282"/>
    </location>
</feature>
<evidence type="ECO:0000256" key="1">
    <source>
        <dbReference type="ARBA" id="ARBA00022491"/>
    </source>
</evidence>
<dbReference type="RefSeq" id="WP_175174748.1">
    <property type="nucleotide sequence ID" value="NZ_CADIJX010000003.1"/>
</dbReference>
<dbReference type="GO" id="GO:0003700">
    <property type="term" value="F:DNA-binding transcription factor activity"/>
    <property type="evidence" value="ECO:0007669"/>
    <property type="project" value="InterPro"/>
</dbReference>
<evidence type="ECO:0000256" key="5">
    <source>
        <dbReference type="SAM" id="MobiDB-lite"/>
    </source>
</evidence>
<evidence type="ECO:0000256" key="4">
    <source>
        <dbReference type="ARBA" id="ARBA00023163"/>
    </source>
</evidence>
<dbReference type="CDD" id="cd06124">
    <property type="entry name" value="cupin_NimR-like_N"/>
    <property type="match status" value="1"/>
</dbReference>
<organism evidence="7 8">
    <name type="scientific">Achromobacter pestifer</name>
    <dbReference type="NCBI Taxonomy" id="1353889"/>
    <lineage>
        <taxon>Bacteria</taxon>
        <taxon>Pseudomonadati</taxon>
        <taxon>Pseudomonadota</taxon>
        <taxon>Betaproteobacteria</taxon>
        <taxon>Burkholderiales</taxon>
        <taxon>Alcaligenaceae</taxon>
        <taxon>Achromobacter</taxon>
    </lineage>
</organism>
<evidence type="ECO:0000259" key="6">
    <source>
        <dbReference type="PROSITE" id="PS01124"/>
    </source>
</evidence>
<dbReference type="InterPro" id="IPR014710">
    <property type="entry name" value="RmlC-like_jellyroll"/>
</dbReference>
<feature type="domain" description="HTH araC/xylS-type" evidence="6">
    <location>
        <begin position="159"/>
        <end position="259"/>
    </location>
</feature>
<name>A0A6S6YXS9_9BURK</name>
<keyword evidence="8" id="KW-1185">Reference proteome</keyword>
<protein>
    <submittedName>
        <fullName evidence="7">HTH-type transcriptional regulator NimR</fullName>
    </submittedName>
</protein>
<dbReference type="Pfam" id="PF02311">
    <property type="entry name" value="AraC_binding"/>
    <property type="match status" value="1"/>
</dbReference>
<dbReference type="Gene3D" id="2.60.120.10">
    <property type="entry name" value="Jelly Rolls"/>
    <property type="match status" value="1"/>
</dbReference>
<evidence type="ECO:0000313" key="8">
    <source>
        <dbReference type="Proteomes" id="UP000494108"/>
    </source>
</evidence>
<keyword evidence="4" id="KW-0804">Transcription</keyword>